<accession>A0A521AK63</accession>
<reference evidence="2 3" key="1">
    <citation type="submission" date="2017-05" db="EMBL/GenBank/DDBJ databases">
        <authorList>
            <person name="Varghese N."/>
            <person name="Submissions S."/>
        </authorList>
    </citation>
    <scope>NUCLEOTIDE SEQUENCE [LARGE SCALE GENOMIC DNA]</scope>
    <source>
        <strain evidence="2 3">DSM 45474</strain>
    </source>
</reference>
<proteinExistence type="predicted"/>
<dbReference type="EMBL" id="FXTI01000001">
    <property type="protein sequence ID" value="SMO35224.1"/>
    <property type="molecule type" value="Genomic_DNA"/>
</dbReference>
<dbReference type="RefSeq" id="WP_142503898.1">
    <property type="nucleotide sequence ID" value="NZ_FXTI01000001.1"/>
</dbReference>
<gene>
    <name evidence="2" type="ORF">SAMN06264849_101194</name>
</gene>
<keyword evidence="1" id="KW-1133">Transmembrane helix</keyword>
<organism evidence="2 3">
    <name type="scientific">Melghirimyces algeriensis</name>
    <dbReference type="NCBI Taxonomy" id="910412"/>
    <lineage>
        <taxon>Bacteria</taxon>
        <taxon>Bacillati</taxon>
        <taxon>Bacillota</taxon>
        <taxon>Bacilli</taxon>
        <taxon>Bacillales</taxon>
        <taxon>Thermoactinomycetaceae</taxon>
        <taxon>Melghirimyces</taxon>
    </lineage>
</organism>
<dbReference type="Proteomes" id="UP000315636">
    <property type="component" value="Unassembled WGS sequence"/>
</dbReference>
<protein>
    <submittedName>
        <fullName evidence="2">Uncharacterized protein</fullName>
    </submittedName>
</protein>
<feature type="transmembrane region" description="Helical" evidence="1">
    <location>
        <begin position="76"/>
        <end position="96"/>
    </location>
</feature>
<keyword evidence="1" id="KW-0812">Transmembrane</keyword>
<sequence>MSQNIPDLCHQYIGQPVQIHLQDGRVLPGVIHEVRPDGVIFGPLNGGVPHEVKGGHRGNIQPAIGKGQSKPQVQNVLFFFPFFIPFFSIFFVRPFFFW</sequence>
<evidence type="ECO:0000313" key="3">
    <source>
        <dbReference type="Proteomes" id="UP000315636"/>
    </source>
</evidence>
<dbReference type="OrthoDB" id="2991597at2"/>
<dbReference type="AlphaFoldDB" id="A0A521AK63"/>
<keyword evidence="3" id="KW-1185">Reference proteome</keyword>
<name>A0A521AK63_9BACL</name>
<keyword evidence="1" id="KW-0472">Membrane</keyword>
<evidence type="ECO:0000313" key="2">
    <source>
        <dbReference type="EMBL" id="SMO35224.1"/>
    </source>
</evidence>
<evidence type="ECO:0000256" key="1">
    <source>
        <dbReference type="SAM" id="Phobius"/>
    </source>
</evidence>